<keyword evidence="1 10" id="KW-0963">Cytoplasm</keyword>
<evidence type="ECO:0000259" key="13">
    <source>
        <dbReference type="Pfam" id="PF01225"/>
    </source>
</evidence>
<evidence type="ECO:0000313" key="16">
    <source>
        <dbReference type="EMBL" id="MFA9478551.1"/>
    </source>
</evidence>
<keyword evidence="4 10" id="KW-0547">Nucleotide-binding</keyword>
<dbReference type="PANTHER" id="PTHR43024">
    <property type="entry name" value="UDP-N-ACETYLMURAMOYL-TRIPEPTIDE--D-ALANYL-D-ALANINE LIGASE"/>
    <property type="match status" value="1"/>
</dbReference>
<evidence type="ECO:0000259" key="15">
    <source>
        <dbReference type="Pfam" id="PF08245"/>
    </source>
</evidence>
<accession>A0ABV4U4T5</accession>
<evidence type="ECO:0000256" key="2">
    <source>
        <dbReference type="ARBA" id="ARBA00022598"/>
    </source>
</evidence>
<feature type="region of interest" description="Disordered" evidence="12">
    <location>
        <begin position="1"/>
        <end position="20"/>
    </location>
</feature>
<keyword evidence="6 10" id="KW-0133">Cell shape</keyword>
<dbReference type="Gene3D" id="3.40.1390.10">
    <property type="entry name" value="MurE/MurF, N-terminal domain"/>
    <property type="match status" value="1"/>
</dbReference>
<keyword evidence="2 10" id="KW-0436">Ligase</keyword>
<dbReference type="GO" id="GO:0047480">
    <property type="term" value="F:UDP-N-acetylmuramoyl-tripeptide-D-alanyl-D-alanine ligase activity"/>
    <property type="evidence" value="ECO:0007669"/>
    <property type="project" value="UniProtKB-EC"/>
</dbReference>
<keyword evidence="9 10" id="KW-0961">Cell wall biogenesis/degradation</keyword>
<keyword evidence="8 10" id="KW-0131">Cell cycle</keyword>
<reference evidence="16 17" key="1">
    <citation type="submission" date="2024-08" db="EMBL/GenBank/DDBJ databases">
        <title>Whole-genome sequencing of halo(alkali)philic microorganisms from hypersaline lakes.</title>
        <authorList>
            <person name="Sorokin D.Y."/>
            <person name="Merkel A.Y."/>
            <person name="Messina E."/>
            <person name="Yakimov M."/>
        </authorList>
    </citation>
    <scope>NUCLEOTIDE SEQUENCE [LARGE SCALE GENOMIC DNA]</scope>
    <source>
        <strain evidence="16 17">AB-hyl4</strain>
    </source>
</reference>
<protein>
    <recommendedName>
        <fullName evidence="10 11">UDP-N-acetylmuramoyl-tripeptide--D-alanyl-D-alanine ligase</fullName>
        <ecNumber evidence="10 11">6.3.2.10</ecNumber>
    </recommendedName>
    <alternativeName>
        <fullName evidence="10">D-alanyl-D-alanine-adding enzyme</fullName>
    </alternativeName>
</protein>
<dbReference type="Pfam" id="PF08245">
    <property type="entry name" value="Mur_ligase_M"/>
    <property type="match status" value="1"/>
</dbReference>
<keyword evidence="5 10" id="KW-0067">ATP-binding</keyword>
<feature type="binding site" evidence="10">
    <location>
        <begin position="145"/>
        <end position="151"/>
    </location>
    <ligand>
        <name>ATP</name>
        <dbReference type="ChEBI" id="CHEBI:30616"/>
    </ligand>
</feature>
<gene>
    <name evidence="10 16" type="primary">murF</name>
    <name evidence="16" type="ORF">ACERK3_09610</name>
</gene>
<keyword evidence="17" id="KW-1185">Reference proteome</keyword>
<dbReference type="Gene3D" id="3.40.1190.10">
    <property type="entry name" value="Mur-like, catalytic domain"/>
    <property type="match status" value="1"/>
</dbReference>
<dbReference type="Pfam" id="PF01225">
    <property type="entry name" value="Mur_ligase"/>
    <property type="match status" value="1"/>
</dbReference>
<comment type="caution">
    <text evidence="16">The sequence shown here is derived from an EMBL/GenBank/DDBJ whole genome shotgun (WGS) entry which is preliminary data.</text>
</comment>
<dbReference type="RefSeq" id="WP_425345477.1">
    <property type="nucleotide sequence ID" value="NZ_JBGUBD010000005.1"/>
</dbReference>
<dbReference type="SUPFAM" id="SSF53623">
    <property type="entry name" value="MurD-like peptide ligases, catalytic domain"/>
    <property type="match status" value="1"/>
</dbReference>
<evidence type="ECO:0000256" key="11">
    <source>
        <dbReference type="RuleBase" id="RU004136"/>
    </source>
</evidence>
<dbReference type="InterPro" id="IPR036615">
    <property type="entry name" value="Mur_ligase_C_dom_sf"/>
</dbReference>
<feature type="domain" description="Mur ligase N-terminal catalytic" evidence="13">
    <location>
        <begin position="54"/>
        <end position="129"/>
    </location>
</feature>
<sequence>MHTPATIPPQPPSSDHESDDALGMARRFWTPRHIAEVTGGRWLRKPSDLDRPLAGLSIDTRTIGADEVFLAIVGPRFDGHNFLPAAAAAGAAMAIVEEVSSSDDVADSKLPLLHVDSAVEALHRLAGAWRDVLAAAGCRVIAVVGSNGKTTTRHLVHTALNKSVVSGSKADDQSSQRETRDQKAETAAQRLEGTQSPRSFNNHLGVPLTLLAARAEHDFVVAEIGTNHPGEIAALASIARPSAAVITSVGREHMEHFGTLEAVAREEAAVLDHLVEQGLAVIEAEAMQRIAGVRAMPEHVHVVRFGEGDDADVRYENLSETPVGLRFDVVGDAVSASNQTSKVGREAMTLPLLGRHNASNALAAVVVGRWMGVSLDELAKQLAGTSAVPGRLEVRRVGLPTAAVLVLHDAYNANPDSMQAAIRTLVNVQATTADTNQKPKTKNEKPKAAAPRRIAILGDMAELGKHGPDAHRQLGEELVKQGDAIDLVLLVGQLTLFTAEALSRRWPNERVHVLGPLNDAAAQRIADMLKPGDIVLLKASRSVALERVLPAIEQRFAT</sequence>
<dbReference type="PANTHER" id="PTHR43024:SF1">
    <property type="entry name" value="UDP-N-ACETYLMURAMOYL-TRIPEPTIDE--D-ALANYL-D-ALANINE LIGASE"/>
    <property type="match status" value="1"/>
</dbReference>
<name>A0ABV4U4T5_9BACT</name>
<evidence type="ECO:0000256" key="5">
    <source>
        <dbReference type="ARBA" id="ARBA00022840"/>
    </source>
</evidence>
<dbReference type="SUPFAM" id="SSF63418">
    <property type="entry name" value="MurE/MurF N-terminal domain"/>
    <property type="match status" value="1"/>
</dbReference>
<evidence type="ECO:0000313" key="17">
    <source>
        <dbReference type="Proteomes" id="UP001575105"/>
    </source>
</evidence>
<dbReference type="InterPro" id="IPR036565">
    <property type="entry name" value="Mur-like_cat_sf"/>
</dbReference>
<comment type="subcellular location">
    <subcellularLocation>
        <location evidence="10 11">Cytoplasm</location>
    </subcellularLocation>
</comment>
<dbReference type="InterPro" id="IPR004101">
    <property type="entry name" value="Mur_ligase_C"/>
</dbReference>
<feature type="domain" description="Mur ligase central" evidence="15">
    <location>
        <begin position="143"/>
        <end position="367"/>
    </location>
</feature>
<evidence type="ECO:0000256" key="12">
    <source>
        <dbReference type="SAM" id="MobiDB-lite"/>
    </source>
</evidence>
<comment type="similarity">
    <text evidence="10">Belongs to the MurCDEF family. MurF subfamily.</text>
</comment>
<evidence type="ECO:0000256" key="4">
    <source>
        <dbReference type="ARBA" id="ARBA00022741"/>
    </source>
</evidence>
<evidence type="ECO:0000256" key="10">
    <source>
        <dbReference type="HAMAP-Rule" id="MF_02019"/>
    </source>
</evidence>
<keyword evidence="7 10" id="KW-0573">Peptidoglycan synthesis</keyword>
<dbReference type="SUPFAM" id="SSF53244">
    <property type="entry name" value="MurD-like peptide ligases, peptide-binding domain"/>
    <property type="match status" value="1"/>
</dbReference>
<feature type="region of interest" description="Disordered" evidence="12">
    <location>
        <begin position="166"/>
        <end position="200"/>
    </location>
</feature>
<comment type="function">
    <text evidence="10 11">Involved in cell wall formation. Catalyzes the final step in the synthesis of UDP-N-acetylmuramoyl-pentapeptide, the precursor of murein.</text>
</comment>
<evidence type="ECO:0000256" key="6">
    <source>
        <dbReference type="ARBA" id="ARBA00022960"/>
    </source>
</evidence>
<organism evidence="16 17">
    <name type="scientific">Natronomicrosphaera hydrolytica</name>
    <dbReference type="NCBI Taxonomy" id="3242702"/>
    <lineage>
        <taxon>Bacteria</taxon>
        <taxon>Pseudomonadati</taxon>
        <taxon>Planctomycetota</taxon>
        <taxon>Phycisphaerae</taxon>
        <taxon>Phycisphaerales</taxon>
        <taxon>Phycisphaeraceae</taxon>
        <taxon>Natronomicrosphaera</taxon>
    </lineage>
</organism>
<proteinExistence type="inferred from homology"/>
<feature type="compositionally biased region" description="Pro residues" evidence="12">
    <location>
        <begin position="1"/>
        <end position="12"/>
    </location>
</feature>
<dbReference type="InterPro" id="IPR005863">
    <property type="entry name" value="UDP-N-AcMur_synth"/>
</dbReference>
<dbReference type="HAMAP" id="MF_02019">
    <property type="entry name" value="MurF"/>
    <property type="match status" value="1"/>
</dbReference>
<comment type="catalytic activity">
    <reaction evidence="10 11">
        <text>D-alanyl-D-alanine + UDP-N-acetyl-alpha-D-muramoyl-L-alanyl-gamma-D-glutamyl-meso-2,6-diaminopimelate + ATP = UDP-N-acetyl-alpha-D-muramoyl-L-alanyl-gamma-D-glutamyl-meso-2,6-diaminopimeloyl-D-alanyl-D-alanine + ADP + phosphate + H(+)</text>
        <dbReference type="Rhea" id="RHEA:28374"/>
        <dbReference type="ChEBI" id="CHEBI:15378"/>
        <dbReference type="ChEBI" id="CHEBI:30616"/>
        <dbReference type="ChEBI" id="CHEBI:43474"/>
        <dbReference type="ChEBI" id="CHEBI:57822"/>
        <dbReference type="ChEBI" id="CHEBI:61386"/>
        <dbReference type="ChEBI" id="CHEBI:83905"/>
        <dbReference type="ChEBI" id="CHEBI:456216"/>
        <dbReference type="EC" id="6.3.2.10"/>
    </reaction>
</comment>
<dbReference type="Gene3D" id="3.90.190.20">
    <property type="entry name" value="Mur ligase, C-terminal domain"/>
    <property type="match status" value="1"/>
</dbReference>
<evidence type="ECO:0000256" key="8">
    <source>
        <dbReference type="ARBA" id="ARBA00023306"/>
    </source>
</evidence>
<dbReference type="Pfam" id="PF02875">
    <property type="entry name" value="Mur_ligase_C"/>
    <property type="match status" value="1"/>
</dbReference>
<dbReference type="EMBL" id="JBGUBD010000005">
    <property type="protein sequence ID" value="MFA9478551.1"/>
    <property type="molecule type" value="Genomic_DNA"/>
</dbReference>
<evidence type="ECO:0000256" key="9">
    <source>
        <dbReference type="ARBA" id="ARBA00023316"/>
    </source>
</evidence>
<dbReference type="EC" id="6.3.2.10" evidence="10 11"/>
<feature type="domain" description="Mur ligase C-terminal" evidence="14">
    <location>
        <begin position="450"/>
        <end position="541"/>
    </location>
</feature>
<evidence type="ECO:0000256" key="1">
    <source>
        <dbReference type="ARBA" id="ARBA00022490"/>
    </source>
</evidence>
<dbReference type="InterPro" id="IPR013221">
    <property type="entry name" value="Mur_ligase_cen"/>
</dbReference>
<dbReference type="NCBIfam" id="TIGR01143">
    <property type="entry name" value="murF"/>
    <property type="match status" value="1"/>
</dbReference>
<feature type="compositionally biased region" description="Basic and acidic residues" evidence="12">
    <location>
        <begin position="169"/>
        <end position="184"/>
    </location>
</feature>
<comment type="pathway">
    <text evidence="10 11">Cell wall biogenesis; peptidoglycan biosynthesis.</text>
</comment>
<evidence type="ECO:0000256" key="3">
    <source>
        <dbReference type="ARBA" id="ARBA00022618"/>
    </source>
</evidence>
<evidence type="ECO:0000259" key="14">
    <source>
        <dbReference type="Pfam" id="PF02875"/>
    </source>
</evidence>
<evidence type="ECO:0000256" key="7">
    <source>
        <dbReference type="ARBA" id="ARBA00022984"/>
    </source>
</evidence>
<dbReference type="InterPro" id="IPR000713">
    <property type="entry name" value="Mur_ligase_N"/>
</dbReference>
<dbReference type="Proteomes" id="UP001575105">
    <property type="component" value="Unassembled WGS sequence"/>
</dbReference>
<dbReference type="InterPro" id="IPR051046">
    <property type="entry name" value="MurCDEF_CellWall_CoF430Synth"/>
</dbReference>
<dbReference type="InterPro" id="IPR035911">
    <property type="entry name" value="MurE/MurF_N"/>
</dbReference>
<keyword evidence="3 10" id="KW-0132">Cell division</keyword>